<dbReference type="SUPFAM" id="SSF57850">
    <property type="entry name" value="RING/U-box"/>
    <property type="match status" value="1"/>
</dbReference>
<gene>
    <name evidence="11" type="ORF">SPARVUS_LOCUS7176816</name>
</gene>
<evidence type="ECO:0000256" key="6">
    <source>
        <dbReference type="ARBA" id="ARBA00022833"/>
    </source>
</evidence>
<evidence type="ECO:0000259" key="10">
    <source>
        <dbReference type="PROSITE" id="PS50119"/>
    </source>
</evidence>
<dbReference type="EMBL" id="CATNWA010014368">
    <property type="protein sequence ID" value="CAI9571004.1"/>
    <property type="molecule type" value="Genomic_DNA"/>
</dbReference>
<feature type="compositionally biased region" description="Basic and acidic residues" evidence="8">
    <location>
        <begin position="417"/>
        <end position="427"/>
    </location>
</feature>
<comment type="similarity">
    <text evidence="1">Belongs to the TRIM/RBCC family.</text>
</comment>
<dbReference type="PANTHER" id="PTHR24103">
    <property type="entry name" value="E3 UBIQUITIN-PROTEIN LIGASE TRIM"/>
    <property type="match status" value="1"/>
</dbReference>
<evidence type="ECO:0000256" key="1">
    <source>
        <dbReference type="ARBA" id="ARBA00008518"/>
    </source>
</evidence>
<evidence type="ECO:0000256" key="4">
    <source>
        <dbReference type="ARBA" id="ARBA00022771"/>
    </source>
</evidence>
<accession>A0ABN9DEH4</accession>
<dbReference type="InterPro" id="IPR013083">
    <property type="entry name" value="Znf_RING/FYVE/PHD"/>
</dbReference>
<dbReference type="Pfam" id="PF00097">
    <property type="entry name" value="zf-C3HC4"/>
    <property type="match status" value="1"/>
</dbReference>
<comment type="caution">
    <text evidence="11">The sequence shown here is derived from an EMBL/GenBank/DDBJ whole genome shotgun (WGS) entry which is preliminary data.</text>
</comment>
<evidence type="ECO:0000313" key="11">
    <source>
        <dbReference type="EMBL" id="CAI9571004.1"/>
    </source>
</evidence>
<dbReference type="PROSITE" id="PS00518">
    <property type="entry name" value="ZF_RING_1"/>
    <property type="match status" value="1"/>
</dbReference>
<dbReference type="Proteomes" id="UP001162483">
    <property type="component" value="Unassembled WGS sequence"/>
</dbReference>
<dbReference type="InterPro" id="IPR017907">
    <property type="entry name" value="Znf_RING_CS"/>
</dbReference>
<dbReference type="InterPro" id="IPR000315">
    <property type="entry name" value="Znf_B-box"/>
</dbReference>
<feature type="domain" description="RING-type" evidence="9">
    <location>
        <begin position="7"/>
        <end position="60"/>
    </location>
</feature>
<dbReference type="InterPro" id="IPR018957">
    <property type="entry name" value="Znf_C3HC4_RING-type"/>
</dbReference>
<evidence type="ECO:0000259" key="9">
    <source>
        <dbReference type="PROSITE" id="PS50089"/>
    </source>
</evidence>
<dbReference type="InterPro" id="IPR001841">
    <property type="entry name" value="Znf_RING"/>
</dbReference>
<proteinExistence type="inferred from homology"/>
<protein>
    <submittedName>
        <fullName evidence="11">Uncharacterized protein</fullName>
    </submittedName>
</protein>
<evidence type="ECO:0000256" key="8">
    <source>
        <dbReference type="SAM" id="MobiDB-lite"/>
    </source>
</evidence>
<dbReference type="Gene3D" id="3.30.40.10">
    <property type="entry name" value="Zinc/RING finger domain, C3HC4 (zinc finger)"/>
    <property type="match status" value="1"/>
</dbReference>
<evidence type="ECO:0000256" key="2">
    <source>
        <dbReference type="ARBA" id="ARBA00022679"/>
    </source>
</evidence>
<sequence length="427" mass="48040">MEASLTCAVCLGVFRDPVTLPLCSHNFCKSCVLECGGELHSRSMHFTVPGPAQVTCPLCRKVSSIPGGLAALPVNTTLAELVRLLSLGAREQGAAVGTEEAEYSEREAAGRCPEHPEHKLELFCKNCAVSCCGKCVSCHHQGIFHNVNLLDMVYQEEKLIFFNSLKKLREMHERFTKNTSDDEKDVKDTLRKNIDMVNLAFDDETYKALDLKKKQCLEFIKQQQTTAIKRHEVRKTAMAHQKITVESLLKDCESLVDEFEPKSFLQMACSLNKRMTSNLDLMELTASHDQDVVNPELIHMDLKTVLDAIAAVNITACTSNVSQPKFNGISFKTLPKIWKHEQTPAEKYSPVQSQELCYLQGQIQKLAIRLLSITEMPEYKHLSFEELRNKYYEDSVKQENGVSLPEGKVQALSNVEDSPKLENGRSR</sequence>
<feature type="domain" description="B box-type" evidence="10">
    <location>
        <begin position="107"/>
        <end position="150"/>
    </location>
</feature>
<keyword evidence="6" id="KW-0862">Zinc</keyword>
<dbReference type="InterPro" id="IPR050143">
    <property type="entry name" value="TRIM/RBCC"/>
</dbReference>
<keyword evidence="3" id="KW-0479">Metal-binding</keyword>
<dbReference type="PROSITE" id="PS50089">
    <property type="entry name" value="ZF_RING_2"/>
    <property type="match status" value="1"/>
</dbReference>
<keyword evidence="4 7" id="KW-0863">Zinc-finger</keyword>
<evidence type="ECO:0000256" key="7">
    <source>
        <dbReference type="PROSITE-ProRule" id="PRU00024"/>
    </source>
</evidence>
<keyword evidence="12" id="KW-1185">Reference proteome</keyword>
<evidence type="ECO:0000256" key="3">
    <source>
        <dbReference type="ARBA" id="ARBA00022723"/>
    </source>
</evidence>
<dbReference type="Pfam" id="PF00643">
    <property type="entry name" value="zf-B_box"/>
    <property type="match status" value="1"/>
</dbReference>
<keyword evidence="2" id="KW-0808">Transferase</keyword>
<dbReference type="PROSITE" id="PS50119">
    <property type="entry name" value="ZF_BBOX"/>
    <property type="match status" value="1"/>
</dbReference>
<dbReference type="Gene3D" id="1.10.10.2360">
    <property type="match status" value="1"/>
</dbReference>
<feature type="region of interest" description="Disordered" evidence="8">
    <location>
        <begin position="401"/>
        <end position="427"/>
    </location>
</feature>
<name>A0ABN9DEH4_9NEOB</name>
<reference evidence="11" key="1">
    <citation type="submission" date="2023-05" db="EMBL/GenBank/DDBJ databases">
        <authorList>
            <person name="Stuckert A."/>
        </authorList>
    </citation>
    <scope>NUCLEOTIDE SEQUENCE</scope>
</reference>
<dbReference type="Gene3D" id="3.30.160.60">
    <property type="entry name" value="Classic Zinc Finger"/>
    <property type="match status" value="1"/>
</dbReference>
<evidence type="ECO:0000256" key="5">
    <source>
        <dbReference type="ARBA" id="ARBA00022786"/>
    </source>
</evidence>
<keyword evidence="5" id="KW-0833">Ubl conjugation pathway</keyword>
<evidence type="ECO:0000313" key="12">
    <source>
        <dbReference type="Proteomes" id="UP001162483"/>
    </source>
</evidence>
<dbReference type="SMART" id="SM00184">
    <property type="entry name" value="RING"/>
    <property type="match status" value="1"/>
</dbReference>
<dbReference type="SUPFAM" id="SSF57845">
    <property type="entry name" value="B-box zinc-binding domain"/>
    <property type="match status" value="1"/>
</dbReference>
<organism evidence="11 12">
    <name type="scientific">Staurois parvus</name>
    <dbReference type="NCBI Taxonomy" id="386267"/>
    <lineage>
        <taxon>Eukaryota</taxon>
        <taxon>Metazoa</taxon>
        <taxon>Chordata</taxon>
        <taxon>Craniata</taxon>
        <taxon>Vertebrata</taxon>
        <taxon>Euteleostomi</taxon>
        <taxon>Amphibia</taxon>
        <taxon>Batrachia</taxon>
        <taxon>Anura</taxon>
        <taxon>Neobatrachia</taxon>
        <taxon>Ranoidea</taxon>
        <taxon>Ranidae</taxon>
        <taxon>Staurois</taxon>
    </lineage>
</organism>